<evidence type="ECO:0000256" key="1">
    <source>
        <dbReference type="SAM" id="MobiDB-lite"/>
    </source>
</evidence>
<sequence>MDARGDGEMKETSWSVSPPRTVGDFHERAKLLSDLYPFSVHGGGRTPRYNKKVGGKDDSWHIMWLALDCILDDPTQGPALKERAARMGLEVTLKSNGNFHMEPMG</sequence>
<dbReference type="InterPro" id="IPR009045">
    <property type="entry name" value="Zn_M74/Hedgehog-like"/>
</dbReference>
<reference evidence="2" key="1">
    <citation type="journal article" date="2015" name="Nature">
        <title>Complex archaea that bridge the gap between prokaryotes and eukaryotes.</title>
        <authorList>
            <person name="Spang A."/>
            <person name="Saw J.H."/>
            <person name="Jorgensen S.L."/>
            <person name="Zaremba-Niedzwiedzka K."/>
            <person name="Martijn J."/>
            <person name="Lind A.E."/>
            <person name="van Eijk R."/>
            <person name="Schleper C."/>
            <person name="Guy L."/>
            <person name="Ettema T.J."/>
        </authorList>
    </citation>
    <scope>NUCLEOTIDE SEQUENCE</scope>
</reference>
<organism evidence="2">
    <name type="scientific">marine sediment metagenome</name>
    <dbReference type="NCBI Taxonomy" id="412755"/>
    <lineage>
        <taxon>unclassified sequences</taxon>
        <taxon>metagenomes</taxon>
        <taxon>ecological metagenomes</taxon>
    </lineage>
</organism>
<dbReference type="EMBL" id="LAZR01000537">
    <property type="protein sequence ID" value="KKN65016.1"/>
    <property type="molecule type" value="Genomic_DNA"/>
</dbReference>
<feature type="region of interest" description="Disordered" evidence="1">
    <location>
        <begin position="1"/>
        <end position="21"/>
    </location>
</feature>
<proteinExistence type="predicted"/>
<protein>
    <submittedName>
        <fullName evidence="2">Uncharacterized protein</fullName>
    </submittedName>
</protein>
<dbReference type="Gene3D" id="3.30.1380.10">
    <property type="match status" value="1"/>
</dbReference>
<dbReference type="AlphaFoldDB" id="A0A0F9UV23"/>
<dbReference type="SUPFAM" id="SSF55166">
    <property type="entry name" value="Hedgehog/DD-peptidase"/>
    <property type="match status" value="1"/>
</dbReference>
<accession>A0A0F9UV23</accession>
<gene>
    <name evidence="2" type="ORF">LCGC14_0485730</name>
</gene>
<comment type="caution">
    <text evidence="2">The sequence shown here is derived from an EMBL/GenBank/DDBJ whole genome shotgun (WGS) entry which is preliminary data.</text>
</comment>
<name>A0A0F9UV23_9ZZZZ</name>
<feature type="compositionally biased region" description="Basic and acidic residues" evidence="1">
    <location>
        <begin position="1"/>
        <end position="11"/>
    </location>
</feature>
<evidence type="ECO:0000313" key="2">
    <source>
        <dbReference type="EMBL" id="KKN65016.1"/>
    </source>
</evidence>